<evidence type="ECO:0000256" key="6">
    <source>
        <dbReference type="ARBA" id="ARBA00031424"/>
    </source>
</evidence>
<dbReference type="Pfam" id="PF00908">
    <property type="entry name" value="dTDP_sugar_isom"/>
    <property type="match status" value="1"/>
</dbReference>
<dbReference type="InterPro" id="IPR011051">
    <property type="entry name" value="RmlC_Cupin_sf"/>
</dbReference>
<organism evidence="10 11">
    <name type="scientific">Amantichitinum ursilacus</name>
    <dbReference type="NCBI Taxonomy" id="857265"/>
    <lineage>
        <taxon>Bacteria</taxon>
        <taxon>Pseudomonadati</taxon>
        <taxon>Pseudomonadota</taxon>
        <taxon>Betaproteobacteria</taxon>
        <taxon>Neisseriales</taxon>
        <taxon>Chitinibacteraceae</taxon>
        <taxon>Amantichitinum</taxon>
    </lineage>
</organism>
<name>A0A0N0GNN1_9NEIS</name>
<comment type="caution">
    <text evidence="10">The sequence shown here is derived from an EMBL/GenBank/DDBJ whole genome shotgun (WGS) entry which is preliminary data.</text>
</comment>
<dbReference type="PANTHER" id="PTHR21047">
    <property type="entry name" value="DTDP-6-DEOXY-D-GLUCOSE-3,5 EPIMERASE"/>
    <property type="match status" value="1"/>
</dbReference>
<protein>
    <recommendedName>
        <fullName evidence="4">dTDP-4-dehydrorhamnose 3,5-epimerase</fullName>
        <ecNumber evidence="3">5.1.3.13</ecNumber>
    </recommendedName>
    <alternativeName>
        <fullName evidence="6">Thymidine diphospho-4-keto-rhamnose 3,5-epimerase</fullName>
    </alternativeName>
    <alternativeName>
        <fullName evidence="5">dTDP-4-keto-6-deoxyglucose 3,5-epimerase</fullName>
    </alternativeName>
    <alternativeName>
        <fullName evidence="7">dTDP-6-deoxy-D-xylo-4-hexulose 3,5-epimerase</fullName>
    </alternativeName>
</protein>
<keyword evidence="11" id="KW-1185">Reference proteome</keyword>
<dbReference type="CDD" id="cd00438">
    <property type="entry name" value="cupin_RmlC"/>
    <property type="match status" value="1"/>
</dbReference>
<proteinExistence type="predicted"/>
<evidence type="ECO:0000256" key="8">
    <source>
        <dbReference type="PIRSR" id="PIRSR600888-1"/>
    </source>
</evidence>
<evidence type="ECO:0000313" key="11">
    <source>
        <dbReference type="Proteomes" id="UP000037939"/>
    </source>
</evidence>
<feature type="site" description="Participates in a stacking interaction with the thymidine ring of dTDP-4-oxo-6-deoxyglucose" evidence="9">
    <location>
        <position position="138"/>
    </location>
</feature>
<dbReference type="GO" id="GO:0008830">
    <property type="term" value="F:dTDP-4-dehydrorhamnose 3,5-epimerase activity"/>
    <property type="evidence" value="ECO:0007669"/>
    <property type="project" value="UniProtKB-EC"/>
</dbReference>
<evidence type="ECO:0000256" key="4">
    <source>
        <dbReference type="ARBA" id="ARBA00019595"/>
    </source>
</evidence>
<accession>A0A0N0GNN1</accession>
<dbReference type="InterPro" id="IPR014710">
    <property type="entry name" value="RmlC-like_jellyroll"/>
</dbReference>
<evidence type="ECO:0000256" key="5">
    <source>
        <dbReference type="ARBA" id="ARBA00029758"/>
    </source>
</evidence>
<evidence type="ECO:0000256" key="3">
    <source>
        <dbReference type="ARBA" id="ARBA00012098"/>
    </source>
</evidence>
<sequence length="183" mass="20450">MLITPLPIAGAALLTTERRGDTRGSFGRWYGEDELGDWLGGQHIVQINHSFSARQGTVRGLHFQHAPQAELKIVRCLSGQVWDVFLDLRHGSPTFMQWHAEWLDGQHDRALLIPPGCAHGFQTQSDAVQMLYLHTAFYTPELEGAVRYNDPRAAIAWPLPITELSARDQANPLLSPDFDGITL</sequence>
<dbReference type="GO" id="GO:0000271">
    <property type="term" value="P:polysaccharide biosynthetic process"/>
    <property type="evidence" value="ECO:0007669"/>
    <property type="project" value="TreeGrafter"/>
</dbReference>
<dbReference type="PANTHER" id="PTHR21047:SF2">
    <property type="entry name" value="THYMIDINE DIPHOSPHO-4-KETO-RHAMNOSE 3,5-EPIMERASE"/>
    <property type="match status" value="1"/>
</dbReference>
<evidence type="ECO:0000256" key="1">
    <source>
        <dbReference type="ARBA" id="ARBA00001298"/>
    </source>
</evidence>
<gene>
    <name evidence="10" type="primary">rfbC</name>
    <name evidence="10" type="ORF">WG78_12635</name>
</gene>
<evidence type="ECO:0000256" key="2">
    <source>
        <dbReference type="ARBA" id="ARBA00001997"/>
    </source>
</evidence>
<dbReference type="STRING" id="857265.WG78_12635"/>
<dbReference type="GO" id="GO:0019305">
    <property type="term" value="P:dTDP-rhamnose biosynthetic process"/>
    <property type="evidence" value="ECO:0007669"/>
    <property type="project" value="TreeGrafter"/>
</dbReference>
<dbReference type="OrthoDB" id="9800680at2"/>
<dbReference type="GO" id="GO:0005829">
    <property type="term" value="C:cytosol"/>
    <property type="evidence" value="ECO:0007669"/>
    <property type="project" value="TreeGrafter"/>
</dbReference>
<comment type="function">
    <text evidence="2">Catalyzes the epimerization of the C3' and C5'positions of dTDP-6-deoxy-D-xylo-4-hexulose, forming dTDP-6-deoxy-L-lyxo-4-hexulose.</text>
</comment>
<dbReference type="PATRIC" id="fig|857265.3.peg.2604"/>
<dbReference type="SUPFAM" id="SSF51182">
    <property type="entry name" value="RmlC-like cupins"/>
    <property type="match status" value="1"/>
</dbReference>
<dbReference type="Proteomes" id="UP000037939">
    <property type="component" value="Unassembled WGS sequence"/>
</dbReference>
<evidence type="ECO:0000256" key="7">
    <source>
        <dbReference type="ARBA" id="ARBA00033311"/>
    </source>
</evidence>
<dbReference type="InterPro" id="IPR000888">
    <property type="entry name" value="RmlC-like"/>
</dbReference>
<feature type="active site" description="Proton acceptor" evidence="8">
    <location>
        <position position="62"/>
    </location>
</feature>
<feature type="active site" description="Proton donor" evidence="8">
    <location>
        <position position="132"/>
    </location>
</feature>
<evidence type="ECO:0000313" key="10">
    <source>
        <dbReference type="EMBL" id="KPC52693.1"/>
    </source>
</evidence>
<dbReference type="EC" id="5.1.3.13" evidence="3"/>
<reference evidence="10 11" key="1">
    <citation type="submission" date="2015-07" db="EMBL/GenBank/DDBJ databases">
        <title>Draft genome sequence of the Amantichitinum ursilacus IGB-41, a new chitin-degrading bacterium.</title>
        <authorList>
            <person name="Kirstahler P."/>
            <person name="Guenther M."/>
            <person name="Grumaz C."/>
            <person name="Rupp S."/>
            <person name="Zibek S."/>
            <person name="Sohn K."/>
        </authorList>
    </citation>
    <scope>NUCLEOTIDE SEQUENCE [LARGE SCALE GENOMIC DNA]</scope>
    <source>
        <strain evidence="10 11">IGB-41</strain>
    </source>
</reference>
<keyword evidence="10" id="KW-0413">Isomerase</keyword>
<evidence type="ECO:0000256" key="9">
    <source>
        <dbReference type="PIRSR" id="PIRSR600888-3"/>
    </source>
</evidence>
<comment type="catalytic activity">
    <reaction evidence="1">
        <text>dTDP-4-dehydro-6-deoxy-alpha-D-glucose = dTDP-4-dehydro-beta-L-rhamnose</text>
        <dbReference type="Rhea" id="RHEA:16969"/>
        <dbReference type="ChEBI" id="CHEBI:57649"/>
        <dbReference type="ChEBI" id="CHEBI:62830"/>
        <dbReference type="EC" id="5.1.3.13"/>
    </reaction>
</comment>
<dbReference type="RefSeq" id="WP_053938166.1">
    <property type="nucleotide sequence ID" value="NZ_LAQT01000009.1"/>
</dbReference>
<dbReference type="AlphaFoldDB" id="A0A0N0GNN1"/>
<dbReference type="EMBL" id="LAQT01000009">
    <property type="protein sequence ID" value="KPC52693.1"/>
    <property type="molecule type" value="Genomic_DNA"/>
</dbReference>
<dbReference type="Gene3D" id="2.60.120.10">
    <property type="entry name" value="Jelly Rolls"/>
    <property type="match status" value="1"/>
</dbReference>